<dbReference type="Proteomes" id="UP001489004">
    <property type="component" value="Unassembled WGS sequence"/>
</dbReference>
<proteinExistence type="predicted"/>
<dbReference type="PROSITE" id="PS50082">
    <property type="entry name" value="WD_REPEATS_2"/>
    <property type="match status" value="6"/>
</dbReference>
<dbReference type="GO" id="GO:0031124">
    <property type="term" value="P:mRNA 3'-end processing"/>
    <property type="evidence" value="ECO:0007669"/>
    <property type="project" value="InterPro"/>
</dbReference>
<dbReference type="PRINTS" id="PR00320">
    <property type="entry name" value="GPROTEINBRPT"/>
</dbReference>
<feature type="repeat" description="WD" evidence="3">
    <location>
        <begin position="352"/>
        <end position="383"/>
    </location>
</feature>
<protein>
    <recommendedName>
        <fullName evidence="7">Polyadenylation factor subunit 2</fullName>
    </recommendedName>
</protein>
<evidence type="ECO:0000256" key="3">
    <source>
        <dbReference type="PROSITE-ProRule" id="PRU00221"/>
    </source>
</evidence>
<dbReference type="SUPFAM" id="SSF50978">
    <property type="entry name" value="WD40 repeat-like"/>
    <property type="match status" value="1"/>
</dbReference>
<dbReference type="Gene3D" id="2.130.10.10">
    <property type="entry name" value="YVTN repeat-like/Quinoprotein amine dehydrogenase"/>
    <property type="match status" value="2"/>
</dbReference>
<comment type="caution">
    <text evidence="5">The sequence shown here is derived from an EMBL/GenBank/DDBJ whole genome shotgun (WGS) entry which is preliminary data.</text>
</comment>
<dbReference type="PANTHER" id="PTHR22836">
    <property type="entry name" value="WD40 REPEAT PROTEIN"/>
    <property type="match status" value="1"/>
</dbReference>
<dbReference type="Pfam" id="PF00400">
    <property type="entry name" value="WD40"/>
    <property type="match status" value="6"/>
</dbReference>
<feature type="compositionally biased region" description="Basic and acidic residues" evidence="4">
    <location>
        <begin position="493"/>
        <end position="511"/>
    </location>
</feature>
<accession>A0AAW1Q210</accession>
<dbReference type="InterPro" id="IPR015943">
    <property type="entry name" value="WD40/YVTN_repeat-like_dom_sf"/>
</dbReference>
<evidence type="ECO:0008006" key="7">
    <source>
        <dbReference type="Google" id="ProtNLM"/>
    </source>
</evidence>
<dbReference type="InterPro" id="IPR020472">
    <property type="entry name" value="WD40_PAC1"/>
</dbReference>
<evidence type="ECO:0000313" key="6">
    <source>
        <dbReference type="Proteomes" id="UP001489004"/>
    </source>
</evidence>
<feature type="repeat" description="WD" evidence="3">
    <location>
        <begin position="222"/>
        <end position="258"/>
    </location>
</feature>
<dbReference type="InterPro" id="IPR045245">
    <property type="entry name" value="Pfs2-like"/>
</dbReference>
<dbReference type="PANTHER" id="PTHR22836:SF0">
    <property type="entry name" value="PRE-MRNA 3' END PROCESSING PROTEIN WDR33"/>
    <property type="match status" value="1"/>
</dbReference>
<feature type="region of interest" description="Disordered" evidence="4">
    <location>
        <begin position="393"/>
        <end position="415"/>
    </location>
</feature>
<dbReference type="PROSITE" id="PS00678">
    <property type="entry name" value="WD_REPEATS_1"/>
    <property type="match status" value="1"/>
</dbReference>
<dbReference type="EMBL" id="JALJOR010000007">
    <property type="protein sequence ID" value="KAK9814493.1"/>
    <property type="molecule type" value="Genomic_DNA"/>
</dbReference>
<feature type="region of interest" description="Disordered" evidence="4">
    <location>
        <begin position="531"/>
        <end position="639"/>
    </location>
</feature>
<dbReference type="PROSITE" id="PS50294">
    <property type="entry name" value="WD_REPEATS_REGION"/>
    <property type="match status" value="6"/>
</dbReference>
<organism evidence="5 6">
    <name type="scientific">[Myrmecia] bisecta</name>
    <dbReference type="NCBI Taxonomy" id="41462"/>
    <lineage>
        <taxon>Eukaryota</taxon>
        <taxon>Viridiplantae</taxon>
        <taxon>Chlorophyta</taxon>
        <taxon>core chlorophytes</taxon>
        <taxon>Trebouxiophyceae</taxon>
        <taxon>Trebouxiales</taxon>
        <taxon>Trebouxiaceae</taxon>
        <taxon>Myrmecia</taxon>
    </lineage>
</organism>
<evidence type="ECO:0000256" key="1">
    <source>
        <dbReference type="ARBA" id="ARBA00022574"/>
    </source>
</evidence>
<evidence type="ECO:0000256" key="2">
    <source>
        <dbReference type="ARBA" id="ARBA00022737"/>
    </source>
</evidence>
<keyword evidence="2" id="KW-0677">Repeat</keyword>
<reference evidence="5 6" key="1">
    <citation type="journal article" date="2024" name="Nat. Commun.">
        <title>Phylogenomics reveals the evolutionary origins of lichenization in chlorophyte algae.</title>
        <authorList>
            <person name="Puginier C."/>
            <person name="Libourel C."/>
            <person name="Otte J."/>
            <person name="Skaloud P."/>
            <person name="Haon M."/>
            <person name="Grisel S."/>
            <person name="Petersen M."/>
            <person name="Berrin J.G."/>
            <person name="Delaux P.M."/>
            <person name="Dal Grande F."/>
            <person name="Keller J."/>
        </authorList>
    </citation>
    <scope>NUCLEOTIDE SEQUENCE [LARGE SCALE GENOMIC DNA]</scope>
    <source>
        <strain evidence="5 6">SAG 2043</strain>
    </source>
</reference>
<feature type="repeat" description="WD" evidence="3">
    <location>
        <begin position="308"/>
        <end position="350"/>
    </location>
</feature>
<dbReference type="InterPro" id="IPR001680">
    <property type="entry name" value="WD40_rpt"/>
</dbReference>
<dbReference type="SMART" id="SM00320">
    <property type="entry name" value="WD40"/>
    <property type="match status" value="7"/>
</dbReference>
<keyword evidence="6" id="KW-1185">Reference proteome</keyword>
<feature type="region of interest" description="Disordered" evidence="4">
    <location>
        <begin position="468"/>
        <end position="518"/>
    </location>
</feature>
<sequence length="639" mass="68897">MASLNSNRQLVALHGDGPKHEVQVEGEKKLQAAVHRRTLDHTGPYIRLLQSRCYQRSYYGAHGLQGTPAASLDALPPVGCVDHPATSFNTKFVHAATNKVRCSMNSVVWTPDGRRCVTGSQQGEFTLWHGTTFSFESQIQGHEAPIRALRFSHNENWLLAADDSGTVKYWKTSYECVKEQSAHKEAVRGLAFSPGDLKFATASDDSTIKVWDFRRCETDVILTGHGGDIKGLDWHPRSSLLASCSKDGLVKLWDARAGGSACLANLHGHKSTVMQVHWNANGNWLLSAGRDQTCKVFDVRTQRELATFKGHARDVTCAAWHPVHEELFMSGSYDGSLIYWLLSRSEPQAEVRGAHEASVWCAAWHPAGHVVTTASADGYTKFWCRARPGDAWRDRERQDQETSAITRGGDGARALPPLNNAAVIPGLAAPNIPAAAAANRLPGFREGRLAQLHAVVNADDLLLETAPGMPPAGIRPGRAPHSAPHQQRLVPHWQEDASSRPRLPSTRDGKRLYNVHDAGPPHKIMRALQHAPPGAAATSIHGPGPMGGAHTARALGPPPSRASAPPYPRYIAQRVPSQAIGAPPRPLAAPTLPPAGGGSNQPPGFLAGPAPQPWSGAPAGRPPGQAYLPGQRGRGRGRF</sequence>
<feature type="repeat" description="WD" evidence="3">
    <location>
        <begin position="266"/>
        <end position="307"/>
    </location>
</feature>
<name>A0AAW1Q210_9CHLO</name>
<gene>
    <name evidence="5" type="ORF">WJX72_006740</name>
</gene>
<feature type="repeat" description="WD" evidence="3">
    <location>
        <begin position="180"/>
        <end position="214"/>
    </location>
</feature>
<keyword evidence="1 3" id="KW-0853">WD repeat</keyword>
<evidence type="ECO:0000313" key="5">
    <source>
        <dbReference type="EMBL" id="KAK9814493.1"/>
    </source>
</evidence>
<dbReference type="AlphaFoldDB" id="A0AAW1Q210"/>
<feature type="compositionally biased region" description="Pro residues" evidence="4">
    <location>
        <begin position="556"/>
        <end position="568"/>
    </location>
</feature>
<dbReference type="InterPro" id="IPR036322">
    <property type="entry name" value="WD40_repeat_dom_sf"/>
</dbReference>
<evidence type="ECO:0000256" key="4">
    <source>
        <dbReference type="SAM" id="MobiDB-lite"/>
    </source>
</evidence>
<dbReference type="GO" id="GO:0005847">
    <property type="term" value="C:mRNA cleavage and polyadenylation specificity factor complex"/>
    <property type="evidence" value="ECO:0007669"/>
    <property type="project" value="TreeGrafter"/>
</dbReference>
<feature type="compositionally biased region" description="Pro residues" evidence="4">
    <location>
        <begin position="583"/>
        <end position="593"/>
    </location>
</feature>
<dbReference type="CDD" id="cd00200">
    <property type="entry name" value="WD40"/>
    <property type="match status" value="1"/>
</dbReference>
<dbReference type="InterPro" id="IPR019775">
    <property type="entry name" value="WD40_repeat_CS"/>
</dbReference>
<feature type="repeat" description="WD" evidence="3">
    <location>
        <begin position="139"/>
        <end position="171"/>
    </location>
</feature>